<dbReference type="SMART" id="SM00530">
    <property type="entry name" value="HTH_XRE"/>
    <property type="match status" value="1"/>
</dbReference>
<sequence>MKETQLNEKIRNAIKQAGYKQKEVASMLKVTQAAVSEWVTGRSAPRHGMLVRLAEVLKLPPEWFLSDQRPEAAWRKRLIAYHEESSHTKFTQEVQVYDQKEFVGKRMVPVILVQTPEFDLASESDQLQHLHFLNAIRQIMESKNITSREAKFTAVGMNIMVYPLNQEGWERLSKDLKEENKLEDTQ</sequence>
<reference evidence="2" key="1">
    <citation type="submission" date="2018-05" db="EMBL/GenBank/DDBJ databases">
        <authorList>
            <person name="Lanie J.A."/>
            <person name="Ng W.-L."/>
            <person name="Kazmierczak K.M."/>
            <person name="Andrzejewski T.M."/>
            <person name="Davidsen T.M."/>
            <person name="Wayne K.J."/>
            <person name="Tettelin H."/>
            <person name="Glass J.I."/>
            <person name="Rusch D."/>
            <person name="Podicherti R."/>
            <person name="Tsui H.-C.T."/>
            <person name="Winkler M.E."/>
        </authorList>
    </citation>
    <scope>NUCLEOTIDE SEQUENCE</scope>
</reference>
<dbReference type="InterPro" id="IPR001387">
    <property type="entry name" value="Cro/C1-type_HTH"/>
</dbReference>
<organism evidence="2">
    <name type="scientific">marine metagenome</name>
    <dbReference type="NCBI Taxonomy" id="408172"/>
    <lineage>
        <taxon>unclassified sequences</taxon>
        <taxon>metagenomes</taxon>
        <taxon>ecological metagenomes</taxon>
    </lineage>
</organism>
<feature type="domain" description="HTH cro/C1-type" evidence="1">
    <location>
        <begin position="10"/>
        <end position="64"/>
    </location>
</feature>
<dbReference type="PANTHER" id="PTHR43236">
    <property type="entry name" value="ANTITOXIN HIGA1"/>
    <property type="match status" value="1"/>
</dbReference>
<evidence type="ECO:0000313" key="2">
    <source>
        <dbReference type="EMBL" id="SVB83407.1"/>
    </source>
</evidence>
<proteinExistence type="predicted"/>
<dbReference type="CDD" id="cd00093">
    <property type="entry name" value="HTH_XRE"/>
    <property type="match status" value="1"/>
</dbReference>
<dbReference type="InterPro" id="IPR052345">
    <property type="entry name" value="Rad_response_metalloprotease"/>
</dbReference>
<dbReference type="PANTHER" id="PTHR43236:SF2">
    <property type="entry name" value="BLL0069 PROTEIN"/>
    <property type="match status" value="1"/>
</dbReference>
<dbReference type="PROSITE" id="PS50943">
    <property type="entry name" value="HTH_CROC1"/>
    <property type="match status" value="1"/>
</dbReference>
<dbReference type="Pfam" id="PF01381">
    <property type="entry name" value="HTH_3"/>
    <property type="match status" value="1"/>
</dbReference>
<accession>A0A382H928</accession>
<dbReference type="GO" id="GO:0003677">
    <property type="term" value="F:DNA binding"/>
    <property type="evidence" value="ECO:0007669"/>
    <property type="project" value="InterPro"/>
</dbReference>
<gene>
    <name evidence="2" type="ORF">METZ01_LOCUS236261</name>
</gene>
<protein>
    <recommendedName>
        <fullName evidence="1">HTH cro/C1-type domain-containing protein</fullName>
    </recommendedName>
</protein>
<evidence type="ECO:0000259" key="1">
    <source>
        <dbReference type="PROSITE" id="PS50943"/>
    </source>
</evidence>
<dbReference type="InterPro" id="IPR010982">
    <property type="entry name" value="Lambda_DNA-bd_dom_sf"/>
</dbReference>
<name>A0A382H928_9ZZZZ</name>
<dbReference type="AlphaFoldDB" id="A0A382H928"/>
<dbReference type="EMBL" id="UINC01059704">
    <property type="protein sequence ID" value="SVB83407.1"/>
    <property type="molecule type" value="Genomic_DNA"/>
</dbReference>
<dbReference type="Gene3D" id="1.10.260.40">
    <property type="entry name" value="lambda repressor-like DNA-binding domains"/>
    <property type="match status" value="1"/>
</dbReference>
<dbReference type="SUPFAM" id="SSF47413">
    <property type="entry name" value="lambda repressor-like DNA-binding domains"/>
    <property type="match status" value="1"/>
</dbReference>